<dbReference type="VEuPathDB" id="FungiDB:BTJ68_10150"/>
<sequence>MPTQRPFLSNFLAAFRAHSQQLPKAAPSLSSSSTAATTQTIWTSSQPTKPQVSSSESNATNPKPINPKANQYNQQSSSAAQDKQLHTSLSPIQHQVSPQTHLPRSPPSPGLPVYGPPNKPQRDYPTCQETSLSGSRARRRGSDSSSDSGGFREVTNGRGDAWLIGGRTSAGEEKYYKLSMNSLGSEQHQNADHRSQLLSSNDSMDLTSRYPGNSEASYTHTEDPAL</sequence>
<evidence type="ECO:0000256" key="1">
    <source>
        <dbReference type="SAM" id="MobiDB-lite"/>
    </source>
</evidence>
<feature type="compositionally biased region" description="Low complexity" evidence="1">
    <location>
        <begin position="25"/>
        <end position="45"/>
    </location>
</feature>
<organism evidence="2 3">
    <name type="scientific">Hortaea werneckii</name>
    <name type="common">Black yeast</name>
    <name type="synonym">Cladosporium werneckii</name>
    <dbReference type="NCBI Taxonomy" id="91943"/>
    <lineage>
        <taxon>Eukaryota</taxon>
        <taxon>Fungi</taxon>
        <taxon>Dikarya</taxon>
        <taxon>Ascomycota</taxon>
        <taxon>Pezizomycotina</taxon>
        <taxon>Dothideomycetes</taxon>
        <taxon>Dothideomycetidae</taxon>
        <taxon>Mycosphaerellales</taxon>
        <taxon>Teratosphaeriaceae</taxon>
        <taxon>Hortaea</taxon>
    </lineage>
</organism>
<accession>A0A3M7DW47</accession>
<gene>
    <name evidence="2" type="ORF">D0864_11309</name>
</gene>
<dbReference type="AlphaFoldDB" id="A0A3M7DW47"/>
<evidence type="ECO:0000313" key="3">
    <source>
        <dbReference type="Proteomes" id="UP000269539"/>
    </source>
</evidence>
<dbReference type="PANTHER" id="PTHR42095">
    <property type="entry name" value="YALI0C12166P"/>
    <property type="match status" value="1"/>
</dbReference>
<protein>
    <submittedName>
        <fullName evidence="2">Uncharacterized protein</fullName>
    </submittedName>
</protein>
<proteinExistence type="predicted"/>
<reference evidence="2 3" key="1">
    <citation type="journal article" date="2018" name="BMC Genomics">
        <title>Genomic evidence for intraspecific hybridization in a clonal and extremely halotolerant yeast.</title>
        <authorList>
            <person name="Gostincar C."/>
            <person name="Stajich J.E."/>
            <person name="Zupancic J."/>
            <person name="Zalar P."/>
            <person name="Gunde-Cimerman N."/>
        </authorList>
    </citation>
    <scope>NUCLEOTIDE SEQUENCE [LARGE SCALE GENOMIC DNA]</scope>
    <source>
        <strain evidence="2 3">EXF-10513</strain>
    </source>
</reference>
<dbReference type="PANTHER" id="PTHR42095:SF1">
    <property type="entry name" value="YALI0C12166P"/>
    <property type="match status" value="1"/>
</dbReference>
<dbReference type="EMBL" id="QWIO01001633">
    <property type="protein sequence ID" value="RMY68579.1"/>
    <property type="molecule type" value="Genomic_DNA"/>
</dbReference>
<feature type="compositionally biased region" description="Polar residues" evidence="1">
    <location>
        <begin position="46"/>
        <end position="63"/>
    </location>
</feature>
<name>A0A3M7DW47_HORWE</name>
<feature type="region of interest" description="Disordered" evidence="1">
    <location>
        <begin position="184"/>
        <end position="226"/>
    </location>
</feature>
<evidence type="ECO:0000313" key="2">
    <source>
        <dbReference type="EMBL" id="RMY68579.1"/>
    </source>
</evidence>
<comment type="caution">
    <text evidence="2">The sequence shown here is derived from an EMBL/GenBank/DDBJ whole genome shotgun (WGS) entry which is preliminary data.</text>
</comment>
<dbReference type="Proteomes" id="UP000269539">
    <property type="component" value="Unassembled WGS sequence"/>
</dbReference>
<feature type="compositionally biased region" description="Polar residues" evidence="1">
    <location>
        <begin position="86"/>
        <end position="102"/>
    </location>
</feature>
<feature type="region of interest" description="Disordered" evidence="1">
    <location>
        <begin position="20"/>
        <end position="168"/>
    </location>
</feature>
<feature type="compositionally biased region" description="Pro residues" evidence="1">
    <location>
        <begin position="104"/>
        <end position="119"/>
    </location>
</feature>
<feature type="compositionally biased region" description="Polar residues" evidence="1">
    <location>
        <begin position="196"/>
        <end position="219"/>
    </location>
</feature>
<feature type="compositionally biased region" description="Low complexity" evidence="1">
    <location>
        <begin position="69"/>
        <end position="81"/>
    </location>
</feature>